<proteinExistence type="predicted"/>
<dbReference type="AlphaFoldDB" id="A0A7T8HFT1"/>
<gene>
    <name evidence="2" type="ORF">FKW44_009770</name>
</gene>
<reference evidence="3" key="1">
    <citation type="submission" date="2021-01" db="EMBL/GenBank/DDBJ databases">
        <title>Caligus Genome Assembly.</title>
        <authorList>
            <person name="Gallardo-Escarate C."/>
        </authorList>
    </citation>
    <scope>NUCLEOTIDE SEQUENCE [LARGE SCALE GENOMIC DNA]</scope>
</reference>
<organism evidence="2 3">
    <name type="scientific">Caligus rogercresseyi</name>
    <name type="common">Sea louse</name>
    <dbReference type="NCBI Taxonomy" id="217165"/>
    <lineage>
        <taxon>Eukaryota</taxon>
        <taxon>Metazoa</taxon>
        <taxon>Ecdysozoa</taxon>
        <taxon>Arthropoda</taxon>
        <taxon>Crustacea</taxon>
        <taxon>Multicrustacea</taxon>
        <taxon>Hexanauplia</taxon>
        <taxon>Copepoda</taxon>
        <taxon>Siphonostomatoida</taxon>
        <taxon>Caligidae</taxon>
        <taxon>Caligus</taxon>
    </lineage>
</organism>
<accession>A0A7T8HFT1</accession>
<keyword evidence="3" id="KW-1185">Reference proteome</keyword>
<feature type="compositionally biased region" description="Acidic residues" evidence="1">
    <location>
        <begin position="16"/>
        <end position="30"/>
    </location>
</feature>
<dbReference type="EMBL" id="CP045895">
    <property type="protein sequence ID" value="QQP49206.1"/>
    <property type="molecule type" value="Genomic_DNA"/>
</dbReference>
<protein>
    <submittedName>
        <fullName evidence="2">Uncharacterized protein</fullName>
    </submittedName>
</protein>
<name>A0A7T8HFT1_CALRO</name>
<feature type="region of interest" description="Disordered" evidence="1">
    <location>
        <begin position="1"/>
        <end position="65"/>
    </location>
</feature>
<feature type="non-terminal residue" evidence="2">
    <location>
        <position position="65"/>
    </location>
</feature>
<sequence>MEKKSEEGNPNALGENDPEEKEEDSLDEESLSPGTFEHDDPRINTGNPITGGGFNRPLQYGLTLI</sequence>
<evidence type="ECO:0000313" key="2">
    <source>
        <dbReference type="EMBL" id="QQP49206.1"/>
    </source>
</evidence>
<evidence type="ECO:0000313" key="3">
    <source>
        <dbReference type="Proteomes" id="UP000595437"/>
    </source>
</evidence>
<evidence type="ECO:0000256" key="1">
    <source>
        <dbReference type="SAM" id="MobiDB-lite"/>
    </source>
</evidence>
<dbReference type="Proteomes" id="UP000595437">
    <property type="component" value="Chromosome 6"/>
</dbReference>